<protein>
    <recommendedName>
        <fullName evidence="4">PCI domain-containing protein</fullName>
    </recommendedName>
</protein>
<name>A0A1E4SLJ3_9ASCO</name>
<evidence type="ECO:0000313" key="3">
    <source>
        <dbReference type="Proteomes" id="UP000094285"/>
    </source>
</evidence>
<accession>A0A1E4SLJ3</accession>
<dbReference type="EMBL" id="KV453911">
    <property type="protein sequence ID" value="ODV80370.1"/>
    <property type="molecule type" value="Genomic_DNA"/>
</dbReference>
<dbReference type="Proteomes" id="UP000094285">
    <property type="component" value="Unassembled WGS sequence"/>
</dbReference>
<keyword evidence="3" id="KW-1185">Reference proteome</keyword>
<dbReference type="GeneID" id="30984939"/>
<gene>
    <name evidence="2" type="ORF">CANTADRAFT_6009</name>
</gene>
<evidence type="ECO:0008006" key="4">
    <source>
        <dbReference type="Google" id="ProtNLM"/>
    </source>
</evidence>
<sequence length="197" mass="22590">MQALLKPTYNFLDLLPNDDPIVELFCFGTYSDYLKHKKHYEPIGQSRELLTKLIKLTILTMVQDNEGQTVPAAGILRQYNLDVATDKLASLTGQNKSFVIEEILMAMIDEESVDVHIDDEYESWHLNMAHTLRDSYDPSVHKLVVLQEKDILTRSLDQATHNIRTWHQERLNPTSASLQRGLASPNSRKRKTPDNCV</sequence>
<proteinExistence type="predicted"/>
<organism evidence="2 3">
    <name type="scientific">Suhomyces tanzawaensis NRRL Y-17324</name>
    <dbReference type="NCBI Taxonomy" id="984487"/>
    <lineage>
        <taxon>Eukaryota</taxon>
        <taxon>Fungi</taxon>
        <taxon>Dikarya</taxon>
        <taxon>Ascomycota</taxon>
        <taxon>Saccharomycotina</taxon>
        <taxon>Pichiomycetes</taxon>
        <taxon>Debaryomycetaceae</taxon>
        <taxon>Suhomyces</taxon>
    </lineage>
</organism>
<dbReference type="RefSeq" id="XP_020065492.1">
    <property type="nucleotide sequence ID" value="XM_020210803.1"/>
</dbReference>
<feature type="region of interest" description="Disordered" evidence="1">
    <location>
        <begin position="174"/>
        <end position="197"/>
    </location>
</feature>
<evidence type="ECO:0000256" key="1">
    <source>
        <dbReference type="SAM" id="MobiDB-lite"/>
    </source>
</evidence>
<dbReference type="AlphaFoldDB" id="A0A1E4SLJ3"/>
<reference evidence="3" key="1">
    <citation type="submission" date="2016-05" db="EMBL/GenBank/DDBJ databases">
        <title>Comparative genomics of biotechnologically important yeasts.</title>
        <authorList>
            <consortium name="DOE Joint Genome Institute"/>
            <person name="Riley R."/>
            <person name="Haridas S."/>
            <person name="Wolfe K.H."/>
            <person name="Lopes M.R."/>
            <person name="Hittinger C.T."/>
            <person name="Goker M."/>
            <person name="Salamov A."/>
            <person name="Wisecaver J."/>
            <person name="Long T.M."/>
            <person name="Aerts A.L."/>
            <person name="Barry K."/>
            <person name="Choi C."/>
            <person name="Clum A."/>
            <person name="Coughlan A.Y."/>
            <person name="Deshpande S."/>
            <person name="Douglass A.P."/>
            <person name="Hanson S.J."/>
            <person name="Klenk H.-P."/>
            <person name="Labutti K."/>
            <person name="Lapidus A."/>
            <person name="Lindquist E."/>
            <person name="Lipzen A."/>
            <person name="Meier-Kolthoff J.P."/>
            <person name="Ohm R.A."/>
            <person name="Otillar R.P."/>
            <person name="Pangilinan J."/>
            <person name="Peng Y."/>
            <person name="Rokas A."/>
            <person name="Rosa C.A."/>
            <person name="Scheuner C."/>
            <person name="Sibirny A.A."/>
            <person name="Slot J.C."/>
            <person name="Stielow J.B."/>
            <person name="Sun H."/>
            <person name="Kurtzman C.P."/>
            <person name="Blackwell M."/>
            <person name="Grigoriev I.V."/>
            <person name="Jeffries T.W."/>
        </authorList>
    </citation>
    <scope>NUCLEOTIDE SEQUENCE [LARGE SCALE GENOMIC DNA]</scope>
    <source>
        <strain evidence="3">NRRL Y-17324</strain>
    </source>
</reference>
<evidence type="ECO:0000313" key="2">
    <source>
        <dbReference type="EMBL" id="ODV80370.1"/>
    </source>
</evidence>
<dbReference type="STRING" id="984487.A0A1E4SLJ3"/>